<dbReference type="Pfam" id="PF14368">
    <property type="entry name" value="LTP_2"/>
    <property type="match status" value="1"/>
</dbReference>
<dbReference type="PRINTS" id="PR00382">
    <property type="entry name" value="LIPIDTRNSFER"/>
</dbReference>
<dbReference type="Gramene" id="OE9A096413T1">
    <property type="protein sequence ID" value="OE9A096413C1"/>
    <property type="gene ID" value="OE9A096413"/>
</dbReference>
<accession>A0A8S0SHW3</accession>
<comment type="caution">
    <text evidence="6">The sequence shown here is derived from an EMBL/GenBank/DDBJ whole genome shotgun (WGS) entry which is preliminary data.</text>
</comment>
<evidence type="ECO:0000256" key="1">
    <source>
        <dbReference type="ARBA" id="ARBA00009748"/>
    </source>
</evidence>
<keyword evidence="7" id="KW-1185">Reference proteome</keyword>
<dbReference type="InterPro" id="IPR016140">
    <property type="entry name" value="Bifunc_inhib/LTP/seed_store"/>
</dbReference>
<keyword evidence="3" id="KW-0446">Lipid-binding</keyword>
<keyword evidence="4" id="KW-0732">Signal</keyword>
<evidence type="ECO:0000256" key="4">
    <source>
        <dbReference type="SAM" id="SignalP"/>
    </source>
</evidence>
<gene>
    <name evidence="6" type="ORF">OLEA9_A096413</name>
</gene>
<evidence type="ECO:0000256" key="3">
    <source>
        <dbReference type="ARBA" id="ARBA00023121"/>
    </source>
</evidence>
<evidence type="ECO:0000313" key="7">
    <source>
        <dbReference type="Proteomes" id="UP000594638"/>
    </source>
</evidence>
<dbReference type="SUPFAM" id="SSF47699">
    <property type="entry name" value="Bifunctional inhibitor/lipid-transfer protein/seed storage 2S albumin"/>
    <property type="match status" value="1"/>
</dbReference>
<sequence length="116" mass="12594">MKPTIQWFVAVVSLAVVASHRANGVIQCNDAVSKVVPCETYLLSGDITPSVACCTAVQDLDKIAMASQPDRKAICECFKETAKSFPVNLEKAQKLPDLCKVNIKVTINPNVDCDRI</sequence>
<dbReference type="GO" id="GO:0008289">
    <property type="term" value="F:lipid binding"/>
    <property type="evidence" value="ECO:0007669"/>
    <property type="project" value="UniProtKB-KW"/>
</dbReference>
<dbReference type="InterPro" id="IPR036312">
    <property type="entry name" value="Bifun_inhib/LTP/seed_sf"/>
</dbReference>
<protein>
    <submittedName>
        <fullName evidence="6">Non-specific lipid-transfer -like</fullName>
    </submittedName>
</protein>
<dbReference type="AlphaFoldDB" id="A0A8S0SHW3"/>
<feature type="signal peptide" evidence="4">
    <location>
        <begin position="1"/>
        <end position="22"/>
    </location>
</feature>
<evidence type="ECO:0000313" key="6">
    <source>
        <dbReference type="EMBL" id="CAA2992152.1"/>
    </source>
</evidence>
<name>A0A8S0SHW3_OLEEU</name>
<proteinExistence type="inferred from homology"/>
<dbReference type="CDD" id="cd01960">
    <property type="entry name" value="nsLTP1"/>
    <property type="match status" value="1"/>
</dbReference>
<comment type="similarity">
    <text evidence="1">Belongs to the plant LTP family.</text>
</comment>
<organism evidence="6 7">
    <name type="scientific">Olea europaea subsp. europaea</name>
    <dbReference type="NCBI Taxonomy" id="158383"/>
    <lineage>
        <taxon>Eukaryota</taxon>
        <taxon>Viridiplantae</taxon>
        <taxon>Streptophyta</taxon>
        <taxon>Embryophyta</taxon>
        <taxon>Tracheophyta</taxon>
        <taxon>Spermatophyta</taxon>
        <taxon>Magnoliopsida</taxon>
        <taxon>eudicotyledons</taxon>
        <taxon>Gunneridae</taxon>
        <taxon>Pentapetalae</taxon>
        <taxon>asterids</taxon>
        <taxon>lamiids</taxon>
        <taxon>Lamiales</taxon>
        <taxon>Oleaceae</taxon>
        <taxon>Oleeae</taxon>
        <taxon>Olea</taxon>
    </lineage>
</organism>
<keyword evidence="2" id="KW-0813">Transport</keyword>
<dbReference type="OrthoDB" id="1876592at2759"/>
<reference evidence="6 7" key="1">
    <citation type="submission" date="2019-12" db="EMBL/GenBank/DDBJ databases">
        <authorList>
            <person name="Alioto T."/>
            <person name="Alioto T."/>
            <person name="Gomez Garrido J."/>
        </authorList>
    </citation>
    <scope>NUCLEOTIDE SEQUENCE [LARGE SCALE GENOMIC DNA]</scope>
</reference>
<dbReference type="PANTHER" id="PTHR33076">
    <property type="entry name" value="NON-SPECIFIC LIPID-TRANSFER PROTEIN 2-RELATED"/>
    <property type="match status" value="1"/>
</dbReference>
<evidence type="ECO:0000256" key="2">
    <source>
        <dbReference type="ARBA" id="ARBA00022448"/>
    </source>
</evidence>
<feature type="domain" description="Bifunctional inhibitor/plant lipid transfer protein/seed storage helical" evidence="5">
    <location>
        <begin position="28"/>
        <end position="113"/>
    </location>
</feature>
<dbReference type="InterPro" id="IPR000528">
    <property type="entry name" value="Plant_nsLTP"/>
</dbReference>
<dbReference type="EMBL" id="CACTIH010005432">
    <property type="protein sequence ID" value="CAA2992152.1"/>
    <property type="molecule type" value="Genomic_DNA"/>
</dbReference>
<dbReference type="SMART" id="SM00499">
    <property type="entry name" value="AAI"/>
    <property type="match status" value="1"/>
</dbReference>
<dbReference type="GO" id="GO:0006869">
    <property type="term" value="P:lipid transport"/>
    <property type="evidence" value="ECO:0007669"/>
    <property type="project" value="InterPro"/>
</dbReference>
<dbReference type="Gene3D" id="1.10.110.10">
    <property type="entry name" value="Plant lipid-transfer and hydrophobic proteins"/>
    <property type="match status" value="1"/>
</dbReference>
<dbReference type="Proteomes" id="UP000594638">
    <property type="component" value="Unassembled WGS sequence"/>
</dbReference>
<feature type="chain" id="PRO_5035736777" evidence="4">
    <location>
        <begin position="23"/>
        <end position="116"/>
    </location>
</feature>
<evidence type="ECO:0000259" key="5">
    <source>
        <dbReference type="SMART" id="SM00499"/>
    </source>
</evidence>